<dbReference type="SMART" id="SM00530">
    <property type="entry name" value="HTH_XRE"/>
    <property type="match status" value="1"/>
</dbReference>
<dbReference type="AlphaFoldDB" id="A0A2K4ZB63"/>
<sequence>MNIGKNISFLRKQKKLTQEQLADRMNVTRQTVSRWESDEVIPELDRLVEMCEIFACKLDSLVREDLSDQSEIYSEIRLKRIAPFKMASYVIISPEPENDAIKHMEKWAESCGLKKVCPDVKLIGWDFPYVSQEQQNRFGLHGYVAACVIPDDFTTECPGAAFSENKEADYAVITIKEPFIQPFERIPNAYKLIMEYLQANNFKEKRQENIIGCFEYEYKKDDITYMDVFIHVDGVTKTDAFSMLS</sequence>
<dbReference type="RefSeq" id="WP_103237809.1">
    <property type="nucleotide sequence ID" value="NZ_JANJZD010000002.1"/>
</dbReference>
<evidence type="ECO:0000256" key="1">
    <source>
        <dbReference type="ARBA" id="ARBA00023125"/>
    </source>
</evidence>
<proteinExistence type="predicted"/>
<dbReference type="Proteomes" id="UP000236311">
    <property type="component" value="Unassembled WGS sequence"/>
</dbReference>
<protein>
    <submittedName>
        <fullName evidence="3">Transcriptional repressor DicA</fullName>
    </submittedName>
</protein>
<evidence type="ECO:0000259" key="2">
    <source>
        <dbReference type="PROSITE" id="PS50943"/>
    </source>
</evidence>
<organism evidence="3 4">
    <name type="scientific">Acetatifactor muris</name>
    <dbReference type="NCBI Taxonomy" id="879566"/>
    <lineage>
        <taxon>Bacteria</taxon>
        <taxon>Bacillati</taxon>
        <taxon>Bacillota</taxon>
        <taxon>Clostridia</taxon>
        <taxon>Lachnospirales</taxon>
        <taxon>Lachnospiraceae</taxon>
        <taxon>Acetatifactor</taxon>
    </lineage>
</organism>
<dbReference type="OrthoDB" id="9801008at2"/>
<name>A0A2K4ZB63_9FIRM</name>
<reference evidence="3 4" key="1">
    <citation type="submission" date="2018-01" db="EMBL/GenBank/DDBJ databases">
        <authorList>
            <person name="Gaut B.S."/>
            <person name="Morton B.R."/>
            <person name="Clegg M.T."/>
            <person name="Duvall M.R."/>
        </authorList>
    </citation>
    <scope>NUCLEOTIDE SEQUENCE [LARGE SCALE GENOMIC DNA]</scope>
    <source>
        <strain evidence="3">GP69</strain>
    </source>
</reference>
<dbReference type="CDD" id="cd00093">
    <property type="entry name" value="HTH_XRE"/>
    <property type="match status" value="1"/>
</dbReference>
<dbReference type="Pfam" id="PF01381">
    <property type="entry name" value="HTH_3"/>
    <property type="match status" value="1"/>
</dbReference>
<evidence type="ECO:0000313" key="4">
    <source>
        <dbReference type="Proteomes" id="UP000236311"/>
    </source>
</evidence>
<dbReference type="PROSITE" id="PS50943">
    <property type="entry name" value="HTH_CROC1"/>
    <property type="match status" value="1"/>
</dbReference>
<gene>
    <name evidence="3" type="ORF">AMURIS_00383</name>
</gene>
<keyword evidence="1" id="KW-0238">DNA-binding</keyword>
<dbReference type="PANTHER" id="PTHR46558:SF13">
    <property type="entry name" value="HTH-TYPE TRANSCRIPTIONAL REGULATOR IMMR"/>
    <property type="match status" value="1"/>
</dbReference>
<dbReference type="SUPFAM" id="SSF47413">
    <property type="entry name" value="lambda repressor-like DNA-binding domains"/>
    <property type="match status" value="1"/>
</dbReference>
<evidence type="ECO:0000313" key="3">
    <source>
        <dbReference type="EMBL" id="SOY27679.1"/>
    </source>
</evidence>
<dbReference type="GO" id="GO:0003677">
    <property type="term" value="F:DNA binding"/>
    <property type="evidence" value="ECO:0007669"/>
    <property type="project" value="UniProtKB-KW"/>
</dbReference>
<dbReference type="EMBL" id="OFSM01000002">
    <property type="protein sequence ID" value="SOY27679.1"/>
    <property type="molecule type" value="Genomic_DNA"/>
</dbReference>
<keyword evidence="4" id="KW-1185">Reference proteome</keyword>
<accession>A0A2K4ZB63</accession>
<dbReference type="PANTHER" id="PTHR46558">
    <property type="entry name" value="TRACRIPTIONAL REGULATORY PROTEIN-RELATED-RELATED"/>
    <property type="match status" value="1"/>
</dbReference>
<feature type="domain" description="HTH cro/C1-type" evidence="2">
    <location>
        <begin position="7"/>
        <end position="61"/>
    </location>
</feature>
<dbReference type="Gene3D" id="1.10.260.40">
    <property type="entry name" value="lambda repressor-like DNA-binding domains"/>
    <property type="match status" value="1"/>
</dbReference>
<dbReference type="InterPro" id="IPR001387">
    <property type="entry name" value="Cro/C1-type_HTH"/>
</dbReference>
<dbReference type="InterPro" id="IPR010982">
    <property type="entry name" value="Lambda_DNA-bd_dom_sf"/>
</dbReference>